<dbReference type="KEGG" id="caa:Caka_0630"/>
<dbReference type="STRING" id="583355.Caka_0630"/>
<organism evidence="8 9">
    <name type="scientific">Coraliomargarita akajimensis (strain DSM 45221 / IAM 15411 / JCM 23193 / KCTC 12865 / 04OKA010-24)</name>
    <dbReference type="NCBI Taxonomy" id="583355"/>
    <lineage>
        <taxon>Bacteria</taxon>
        <taxon>Pseudomonadati</taxon>
        <taxon>Verrucomicrobiota</taxon>
        <taxon>Opitutia</taxon>
        <taxon>Puniceicoccales</taxon>
        <taxon>Coraliomargaritaceae</taxon>
        <taxon>Coraliomargarita</taxon>
    </lineage>
</organism>
<feature type="transmembrane region" description="Helical" evidence="6">
    <location>
        <begin position="227"/>
        <end position="250"/>
    </location>
</feature>
<reference evidence="8 9" key="1">
    <citation type="journal article" date="2010" name="Stand. Genomic Sci.">
        <title>Complete genome sequence of Coraliomargarita akajimensis type strain (04OKA010-24).</title>
        <authorList>
            <person name="Mavromatis K."/>
            <person name="Abt B."/>
            <person name="Brambilla E."/>
            <person name="Lapidus A."/>
            <person name="Copeland A."/>
            <person name="Deshpande S."/>
            <person name="Nolan M."/>
            <person name="Lucas S."/>
            <person name="Tice H."/>
            <person name="Cheng J.F."/>
            <person name="Han C."/>
            <person name="Detter J.C."/>
            <person name="Woyke T."/>
            <person name="Goodwin L."/>
            <person name="Pitluck S."/>
            <person name="Held B."/>
            <person name="Brettin T."/>
            <person name="Tapia R."/>
            <person name="Ivanova N."/>
            <person name="Mikhailova N."/>
            <person name="Pati A."/>
            <person name="Liolios K."/>
            <person name="Chen A."/>
            <person name="Palaniappan K."/>
            <person name="Land M."/>
            <person name="Hauser L."/>
            <person name="Chang Y.J."/>
            <person name="Jeffries C.D."/>
            <person name="Rohde M."/>
            <person name="Goker M."/>
            <person name="Bristow J."/>
            <person name="Eisen J.A."/>
            <person name="Markowitz V."/>
            <person name="Hugenholtz P."/>
            <person name="Klenk H.P."/>
            <person name="Kyrpides N.C."/>
        </authorList>
    </citation>
    <scope>NUCLEOTIDE SEQUENCE [LARGE SCALE GENOMIC DNA]</scope>
    <source>
        <strain evidence="9">DSM 45221 / IAM 15411 / JCM 23193 / KCTC 12865</strain>
    </source>
</reference>
<dbReference type="EMBL" id="CP001998">
    <property type="protein sequence ID" value="ADE53655.1"/>
    <property type="molecule type" value="Genomic_DNA"/>
</dbReference>
<evidence type="ECO:0000313" key="8">
    <source>
        <dbReference type="EMBL" id="ADE53655.1"/>
    </source>
</evidence>
<accession>D5ENZ6</accession>
<protein>
    <submittedName>
        <fullName evidence="8">ABC-2 type transporter</fullName>
    </submittedName>
</protein>
<dbReference type="HOGENOM" id="CLU_081003_0_1_0"/>
<dbReference type="AlphaFoldDB" id="D5ENZ6"/>
<dbReference type="eggNOG" id="COG1277">
    <property type="taxonomic scope" value="Bacteria"/>
</dbReference>
<keyword evidence="4 6" id="KW-1133">Transmembrane helix</keyword>
<dbReference type="InterPro" id="IPR051449">
    <property type="entry name" value="ABC-2_transporter_component"/>
</dbReference>
<dbReference type="Proteomes" id="UP000000925">
    <property type="component" value="Chromosome"/>
</dbReference>
<dbReference type="PANTHER" id="PTHR30294:SF29">
    <property type="entry name" value="MULTIDRUG ABC TRANSPORTER PERMEASE YBHS-RELATED"/>
    <property type="match status" value="1"/>
</dbReference>
<evidence type="ECO:0000256" key="6">
    <source>
        <dbReference type="SAM" id="Phobius"/>
    </source>
</evidence>
<feature type="domain" description="ABC-2 type transporter transmembrane" evidence="7">
    <location>
        <begin position="57"/>
        <end position="199"/>
    </location>
</feature>
<dbReference type="InterPro" id="IPR013525">
    <property type="entry name" value="ABC2_TM"/>
</dbReference>
<evidence type="ECO:0000256" key="5">
    <source>
        <dbReference type="ARBA" id="ARBA00023136"/>
    </source>
</evidence>
<keyword evidence="9" id="KW-1185">Reference proteome</keyword>
<evidence type="ECO:0000256" key="3">
    <source>
        <dbReference type="ARBA" id="ARBA00022692"/>
    </source>
</evidence>
<sequence length="255" mass="28588">MGSFSLGQQLSRVRVIFKKEALTFIYTPTVYVCCALFVFFANYLNFVLGHFFERDQASLASSFFSWHPWLYAFFAPAISMRLWSEEYRQKTIELLFTMRFKPYEIVLGKFLASWCVLLVALLLTSPIVLTLYKLGPPDSGSVLTGYLGSALLSAALLAISIAAASVSRNQFISYILGACCCCLLLVFGSVTNMDAFIQMFAKFSWLAEGLGSMNVTEHYKYFQRGVIALPGVLYFLSTATLGLYAAQLLINNNRR</sequence>
<feature type="transmembrane region" description="Helical" evidence="6">
    <location>
        <begin position="171"/>
        <end position="190"/>
    </location>
</feature>
<proteinExistence type="predicted"/>
<dbReference type="GO" id="GO:0140359">
    <property type="term" value="F:ABC-type transporter activity"/>
    <property type="evidence" value="ECO:0007669"/>
    <property type="project" value="InterPro"/>
</dbReference>
<dbReference type="PANTHER" id="PTHR30294">
    <property type="entry name" value="MEMBRANE COMPONENT OF ABC TRANSPORTER YHHJ-RELATED"/>
    <property type="match status" value="1"/>
</dbReference>
<gene>
    <name evidence="8" type="ordered locus">Caka_0630</name>
</gene>
<feature type="transmembrane region" description="Helical" evidence="6">
    <location>
        <begin position="21"/>
        <end position="44"/>
    </location>
</feature>
<name>D5ENZ6_CORAD</name>
<evidence type="ECO:0000313" key="9">
    <source>
        <dbReference type="Proteomes" id="UP000000925"/>
    </source>
</evidence>
<evidence type="ECO:0000256" key="1">
    <source>
        <dbReference type="ARBA" id="ARBA00004651"/>
    </source>
</evidence>
<feature type="transmembrane region" description="Helical" evidence="6">
    <location>
        <begin position="144"/>
        <end position="164"/>
    </location>
</feature>
<keyword evidence="5 6" id="KW-0472">Membrane</keyword>
<evidence type="ECO:0000256" key="2">
    <source>
        <dbReference type="ARBA" id="ARBA00022475"/>
    </source>
</evidence>
<comment type="subcellular location">
    <subcellularLocation>
        <location evidence="1">Cell membrane</location>
        <topology evidence="1">Multi-pass membrane protein</topology>
    </subcellularLocation>
</comment>
<feature type="transmembrane region" description="Helical" evidence="6">
    <location>
        <begin position="105"/>
        <end position="132"/>
    </location>
</feature>
<dbReference type="Pfam" id="PF12698">
    <property type="entry name" value="ABC2_membrane_3"/>
    <property type="match status" value="1"/>
</dbReference>
<keyword evidence="2" id="KW-1003">Cell membrane</keyword>
<keyword evidence="3 6" id="KW-0812">Transmembrane</keyword>
<evidence type="ECO:0000259" key="7">
    <source>
        <dbReference type="Pfam" id="PF12698"/>
    </source>
</evidence>
<dbReference type="OrthoDB" id="9794512at2"/>
<dbReference type="GO" id="GO:0005886">
    <property type="term" value="C:plasma membrane"/>
    <property type="evidence" value="ECO:0007669"/>
    <property type="project" value="UniProtKB-SubCell"/>
</dbReference>
<dbReference type="RefSeq" id="WP_013042379.1">
    <property type="nucleotide sequence ID" value="NC_014008.1"/>
</dbReference>
<evidence type="ECO:0000256" key="4">
    <source>
        <dbReference type="ARBA" id="ARBA00022989"/>
    </source>
</evidence>
<feature type="transmembrane region" description="Helical" evidence="6">
    <location>
        <begin position="64"/>
        <end position="84"/>
    </location>
</feature>